<evidence type="ECO:0000256" key="3">
    <source>
        <dbReference type="ARBA" id="ARBA00022989"/>
    </source>
</evidence>
<feature type="transmembrane region" description="Helical" evidence="6">
    <location>
        <begin position="98"/>
        <end position="120"/>
    </location>
</feature>
<dbReference type="EMBL" id="JAUHPV010000002">
    <property type="protein sequence ID" value="MDN4472097.1"/>
    <property type="molecule type" value="Genomic_DNA"/>
</dbReference>
<dbReference type="PANTHER" id="PTHR43427">
    <property type="entry name" value="CHLORIDE CHANNEL PROTEIN CLC-E"/>
    <property type="match status" value="1"/>
</dbReference>
<evidence type="ECO:0000256" key="1">
    <source>
        <dbReference type="ARBA" id="ARBA00004141"/>
    </source>
</evidence>
<dbReference type="Pfam" id="PF00654">
    <property type="entry name" value="Voltage_CLC"/>
    <property type="match status" value="1"/>
</dbReference>
<dbReference type="NCBIfam" id="NF002971">
    <property type="entry name" value="PRK03655.1"/>
    <property type="match status" value="1"/>
</dbReference>
<dbReference type="PRINTS" id="PR00762">
    <property type="entry name" value="CLCHANNEL"/>
</dbReference>
<feature type="transmembrane region" description="Helical" evidence="6">
    <location>
        <begin position="353"/>
        <end position="369"/>
    </location>
</feature>
<keyword evidence="2 6" id="KW-0812">Transmembrane</keyword>
<dbReference type="InterPro" id="IPR014743">
    <property type="entry name" value="Cl-channel_core"/>
</dbReference>
<keyword evidence="4 6" id="KW-0472">Membrane</keyword>
<dbReference type="CDD" id="cd00400">
    <property type="entry name" value="Voltage_gated_ClC"/>
    <property type="match status" value="1"/>
</dbReference>
<comment type="subcellular location">
    <subcellularLocation>
        <location evidence="1">Membrane</location>
        <topology evidence="1">Multi-pass membrane protein</topology>
    </subcellularLocation>
</comment>
<feature type="transmembrane region" description="Helical" evidence="6">
    <location>
        <begin position="227"/>
        <end position="249"/>
    </location>
</feature>
<dbReference type="InterPro" id="IPR001807">
    <property type="entry name" value="ClC"/>
</dbReference>
<feature type="transmembrane region" description="Helical" evidence="6">
    <location>
        <begin position="190"/>
        <end position="207"/>
    </location>
</feature>
<feature type="compositionally biased region" description="Basic and acidic residues" evidence="5">
    <location>
        <begin position="422"/>
        <end position="442"/>
    </location>
</feature>
<proteinExistence type="predicted"/>
<dbReference type="RefSeq" id="WP_301126386.1">
    <property type="nucleotide sequence ID" value="NZ_JAUHPV010000002.1"/>
</dbReference>
<evidence type="ECO:0000256" key="4">
    <source>
        <dbReference type="ARBA" id="ARBA00023136"/>
    </source>
</evidence>
<dbReference type="InterPro" id="IPR050368">
    <property type="entry name" value="ClC-type_chloride_channel"/>
</dbReference>
<evidence type="ECO:0000313" key="8">
    <source>
        <dbReference type="Proteomes" id="UP001172738"/>
    </source>
</evidence>
<dbReference type="Proteomes" id="UP001172738">
    <property type="component" value="Unassembled WGS sequence"/>
</dbReference>
<accession>A0ABT8FZ29</accession>
<dbReference type="Gene3D" id="1.10.3080.10">
    <property type="entry name" value="Clc chloride channel"/>
    <property type="match status" value="1"/>
</dbReference>
<reference evidence="7" key="1">
    <citation type="submission" date="2023-06" db="EMBL/GenBank/DDBJ databases">
        <title>SYSU T00b26.</title>
        <authorList>
            <person name="Gao L."/>
            <person name="Fang B.-Z."/>
            <person name="Li W.-J."/>
        </authorList>
    </citation>
    <scope>NUCLEOTIDE SEQUENCE</scope>
    <source>
        <strain evidence="7">SYSU T00b26</strain>
    </source>
</reference>
<feature type="transmembrane region" description="Helical" evidence="6">
    <location>
        <begin position="376"/>
        <end position="403"/>
    </location>
</feature>
<dbReference type="PANTHER" id="PTHR43427:SF9">
    <property type="entry name" value="ION-TRANSPORT PROTEIN YFEO-RELATED"/>
    <property type="match status" value="1"/>
</dbReference>
<evidence type="ECO:0000256" key="6">
    <source>
        <dbReference type="SAM" id="Phobius"/>
    </source>
</evidence>
<sequence>MSSASHPSLKQLVLVSIPALVVGVLSGLLLAGIDIVAEALEHTLWETIPSSLGVQEHAGWWTLVVMTVIGALVGLALWKVPGHGGHDSATVELFAPVLRLSALPGVALVLILGLAGGVSLGPESPIIAIDVALTVWLLGKIAPGIGTQGAFMLAAAGMLGAMFGTPVAAALLLTELVAAAKRGGLLWDRLFAPLIAAGAATITMQLLHAQSFALDLPEYTDPRLVDLATASAVALIAAVLGVLASIAMPPLHALFRRLRHPLLYVTVGGVVLGLLGWIGGPLTLFKGANETGELIAEMDSYGTWQLLGMALIKTAALVVAAAAGFRGGRIFPAVFIGSAAGLFGYSLMPDMPLALAVAAGVLGAVLAIGRNGWLALFMAAVFGGSMASLTVLTLALLPVWLLVARAPEMIVGEGEPDDLDERDASYLDPHEPTTAEAGPTER</sequence>
<protein>
    <submittedName>
        <fullName evidence="7">Ion channel protein</fullName>
    </submittedName>
</protein>
<keyword evidence="8" id="KW-1185">Reference proteome</keyword>
<keyword evidence="3 6" id="KW-1133">Transmembrane helix</keyword>
<evidence type="ECO:0000313" key="7">
    <source>
        <dbReference type="EMBL" id="MDN4472097.1"/>
    </source>
</evidence>
<feature type="transmembrane region" description="Helical" evidence="6">
    <location>
        <begin position="58"/>
        <end position="78"/>
    </location>
</feature>
<name>A0ABT8FZ29_9MICO</name>
<evidence type="ECO:0000256" key="5">
    <source>
        <dbReference type="SAM" id="MobiDB-lite"/>
    </source>
</evidence>
<feature type="transmembrane region" description="Helical" evidence="6">
    <location>
        <begin position="151"/>
        <end position="178"/>
    </location>
</feature>
<feature type="transmembrane region" description="Helical" evidence="6">
    <location>
        <begin position="330"/>
        <end position="347"/>
    </location>
</feature>
<feature type="region of interest" description="Disordered" evidence="5">
    <location>
        <begin position="413"/>
        <end position="442"/>
    </location>
</feature>
<dbReference type="SUPFAM" id="SSF81340">
    <property type="entry name" value="Clc chloride channel"/>
    <property type="match status" value="1"/>
</dbReference>
<comment type="caution">
    <text evidence="7">The sequence shown here is derived from an EMBL/GenBank/DDBJ whole genome shotgun (WGS) entry which is preliminary data.</text>
</comment>
<feature type="transmembrane region" description="Helical" evidence="6">
    <location>
        <begin position="12"/>
        <end position="37"/>
    </location>
</feature>
<evidence type="ECO:0000256" key="2">
    <source>
        <dbReference type="ARBA" id="ARBA00022692"/>
    </source>
</evidence>
<organism evidence="7 8">
    <name type="scientific">Demequina zhanjiangensis</name>
    <dbReference type="NCBI Taxonomy" id="3051659"/>
    <lineage>
        <taxon>Bacteria</taxon>
        <taxon>Bacillati</taxon>
        <taxon>Actinomycetota</taxon>
        <taxon>Actinomycetes</taxon>
        <taxon>Micrococcales</taxon>
        <taxon>Demequinaceae</taxon>
        <taxon>Demequina</taxon>
    </lineage>
</organism>
<feature type="transmembrane region" description="Helical" evidence="6">
    <location>
        <begin position="261"/>
        <end position="284"/>
    </location>
</feature>
<feature type="transmembrane region" description="Helical" evidence="6">
    <location>
        <begin position="304"/>
        <end position="323"/>
    </location>
</feature>
<gene>
    <name evidence="7" type="ORF">QQX04_03705</name>
</gene>